<sequence>MTRGWFWYVLGVTRVTFWCGAGTGDRDRGPGRGVR</sequence>
<accession>A0A8S5N1D5</accession>
<name>A0A8S5N1D5_9CAUD</name>
<organism evidence="1">
    <name type="scientific">Siphoviridae sp. ctLfk13</name>
    <dbReference type="NCBI Taxonomy" id="2826251"/>
    <lineage>
        <taxon>Viruses</taxon>
        <taxon>Duplodnaviria</taxon>
        <taxon>Heunggongvirae</taxon>
        <taxon>Uroviricota</taxon>
        <taxon>Caudoviricetes</taxon>
    </lineage>
</organism>
<evidence type="ECO:0000313" key="1">
    <source>
        <dbReference type="EMBL" id="DAD88414.1"/>
    </source>
</evidence>
<dbReference type="EMBL" id="BK015040">
    <property type="protein sequence ID" value="DAD88414.1"/>
    <property type="molecule type" value="Genomic_DNA"/>
</dbReference>
<reference evidence="1" key="1">
    <citation type="journal article" date="2021" name="Proc. Natl. Acad. Sci. U.S.A.">
        <title>A Catalog of Tens of Thousands of Viruses from Human Metagenomes Reveals Hidden Associations with Chronic Diseases.</title>
        <authorList>
            <person name="Tisza M.J."/>
            <person name="Buck C.B."/>
        </authorList>
    </citation>
    <scope>NUCLEOTIDE SEQUENCE</scope>
    <source>
        <strain evidence="1">CtLfk13</strain>
    </source>
</reference>
<proteinExistence type="predicted"/>
<protein>
    <submittedName>
        <fullName evidence="1">Uncharacterized protein</fullName>
    </submittedName>
</protein>